<proteinExistence type="predicted"/>
<organism evidence="2 3">
    <name type="scientific">Eiseniibacteriota bacterium</name>
    <dbReference type="NCBI Taxonomy" id="2212470"/>
    <lineage>
        <taxon>Bacteria</taxon>
        <taxon>Candidatus Eiseniibacteriota</taxon>
    </lineage>
</organism>
<dbReference type="Proteomes" id="UP000317716">
    <property type="component" value="Unassembled WGS sequence"/>
</dbReference>
<accession>A0A538SFI5</accession>
<keyword evidence="1" id="KW-0732">Signal</keyword>
<dbReference type="EMBL" id="VBOS01000423">
    <property type="protein sequence ID" value="TMQ50139.1"/>
    <property type="molecule type" value="Genomic_DNA"/>
</dbReference>
<feature type="chain" id="PRO_5022089008" evidence="1">
    <location>
        <begin position="21"/>
        <end position="211"/>
    </location>
</feature>
<dbReference type="AlphaFoldDB" id="A0A538SFI5"/>
<evidence type="ECO:0000313" key="2">
    <source>
        <dbReference type="EMBL" id="TMQ50139.1"/>
    </source>
</evidence>
<reference evidence="2 3" key="1">
    <citation type="journal article" date="2019" name="Nat. Microbiol.">
        <title>Mediterranean grassland soil C-N compound turnover is dependent on rainfall and depth, and is mediated by genomically divergent microorganisms.</title>
        <authorList>
            <person name="Diamond S."/>
            <person name="Andeer P.F."/>
            <person name="Li Z."/>
            <person name="Crits-Christoph A."/>
            <person name="Burstein D."/>
            <person name="Anantharaman K."/>
            <person name="Lane K.R."/>
            <person name="Thomas B.C."/>
            <person name="Pan C."/>
            <person name="Northen T.R."/>
            <person name="Banfield J.F."/>
        </authorList>
    </citation>
    <scope>NUCLEOTIDE SEQUENCE [LARGE SCALE GENOMIC DNA]</scope>
    <source>
        <strain evidence="2">WS_2</strain>
    </source>
</reference>
<feature type="signal peptide" evidence="1">
    <location>
        <begin position="1"/>
        <end position="20"/>
    </location>
</feature>
<sequence>MRAVLLIAALLAGLPVPARAQNLGTLEGQWPAQDIEELRVHFPVGELIFEAGVASEIRAELGVRCRHGGSSCVERSKKLRLVTHVAGRTRYLDLEGMPKFGSHGLEVTLRIAVPKTLAVDAEMGVGDFRADGIAGDLRVELGVGDVTVLAREAGVKSVNLTVGIGDATLSHGGSSQAVSGLLGRKVRWSDGVGAARVSVELGVGDIAVRLD</sequence>
<comment type="caution">
    <text evidence="2">The sequence shown here is derived from an EMBL/GenBank/DDBJ whole genome shotgun (WGS) entry which is preliminary data.</text>
</comment>
<gene>
    <name evidence="2" type="ORF">E6K72_11715</name>
</gene>
<evidence type="ECO:0000313" key="3">
    <source>
        <dbReference type="Proteomes" id="UP000317716"/>
    </source>
</evidence>
<evidence type="ECO:0000256" key="1">
    <source>
        <dbReference type="SAM" id="SignalP"/>
    </source>
</evidence>
<protein>
    <submittedName>
        <fullName evidence="2">DUF4097 domain-containing protein</fullName>
    </submittedName>
</protein>
<name>A0A538SFI5_UNCEI</name>